<proteinExistence type="predicted"/>
<feature type="region of interest" description="Disordered" evidence="1">
    <location>
        <begin position="1"/>
        <end position="200"/>
    </location>
</feature>
<name>A0AAV4DWC2_9GAST</name>
<feature type="compositionally biased region" description="Polar residues" evidence="1">
    <location>
        <begin position="175"/>
        <end position="186"/>
    </location>
</feature>
<dbReference type="AlphaFoldDB" id="A0AAV4DWC2"/>
<feature type="compositionally biased region" description="Polar residues" evidence="1">
    <location>
        <begin position="1"/>
        <end position="10"/>
    </location>
</feature>
<comment type="caution">
    <text evidence="2">The sequence shown here is derived from an EMBL/GenBank/DDBJ whole genome shotgun (WGS) entry which is preliminary data.</text>
</comment>
<protein>
    <submittedName>
        <fullName evidence="2">Uncharacterized protein</fullName>
    </submittedName>
</protein>
<dbReference type="EMBL" id="BLXT01008438">
    <property type="protein sequence ID" value="GFO48617.1"/>
    <property type="molecule type" value="Genomic_DNA"/>
</dbReference>
<accession>A0AAV4DWC2</accession>
<organism evidence="2 3">
    <name type="scientific">Plakobranchus ocellatus</name>
    <dbReference type="NCBI Taxonomy" id="259542"/>
    <lineage>
        <taxon>Eukaryota</taxon>
        <taxon>Metazoa</taxon>
        <taxon>Spiralia</taxon>
        <taxon>Lophotrochozoa</taxon>
        <taxon>Mollusca</taxon>
        <taxon>Gastropoda</taxon>
        <taxon>Heterobranchia</taxon>
        <taxon>Euthyneura</taxon>
        <taxon>Panpulmonata</taxon>
        <taxon>Sacoglossa</taxon>
        <taxon>Placobranchoidea</taxon>
        <taxon>Plakobranchidae</taxon>
        <taxon>Plakobranchus</taxon>
    </lineage>
</organism>
<reference evidence="2 3" key="1">
    <citation type="journal article" date="2021" name="Elife">
        <title>Chloroplast acquisition without the gene transfer in kleptoplastic sea slugs, Plakobranchus ocellatus.</title>
        <authorList>
            <person name="Maeda T."/>
            <person name="Takahashi S."/>
            <person name="Yoshida T."/>
            <person name="Shimamura S."/>
            <person name="Takaki Y."/>
            <person name="Nagai Y."/>
            <person name="Toyoda A."/>
            <person name="Suzuki Y."/>
            <person name="Arimoto A."/>
            <person name="Ishii H."/>
            <person name="Satoh N."/>
            <person name="Nishiyama T."/>
            <person name="Hasebe M."/>
            <person name="Maruyama T."/>
            <person name="Minagawa J."/>
            <person name="Obokata J."/>
            <person name="Shigenobu S."/>
        </authorList>
    </citation>
    <scope>NUCLEOTIDE SEQUENCE [LARGE SCALE GENOMIC DNA]</scope>
</reference>
<evidence type="ECO:0000313" key="2">
    <source>
        <dbReference type="EMBL" id="GFO48617.1"/>
    </source>
</evidence>
<keyword evidence="3" id="KW-1185">Reference proteome</keyword>
<feature type="compositionally biased region" description="Polar residues" evidence="1">
    <location>
        <begin position="87"/>
        <end position="101"/>
    </location>
</feature>
<sequence length="200" mass="21748">MNTKYNSSASGPVPRTLGRPVGVLPLGPRSALGLGQRRSGSIERRPLQKNVSTSSISSARSDLSNTSETSVANENGISRRLKKSELNKATQKSGRKQNISGSGIPPLNISERKTNLTTTHGRQRQQRMPIPVSSAHSSQHRTRDIPGSRQSAESDEENIFFNEQDVKFFDIPSASRPSTGMSSKSSVGHKEHKSLTTKDI</sequence>
<evidence type="ECO:0000256" key="1">
    <source>
        <dbReference type="SAM" id="MobiDB-lite"/>
    </source>
</evidence>
<evidence type="ECO:0000313" key="3">
    <source>
        <dbReference type="Proteomes" id="UP000735302"/>
    </source>
</evidence>
<gene>
    <name evidence="2" type="ORF">PoB_007512200</name>
</gene>
<dbReference type="Proteomes" id="UP000735302">
    <property type="component" value="Unassembled WGS sequence"/>
</dbReference>
<feature type="non-terminal residue" evidence="2">
    <location>
        <position position="200"/>
    </location>
</feature>
<feature type="compositionally biased region" description="Polar residues" evidence="1">
    <location>
        <begin position="49"/>
        <end position="76"/>
    </location>
</feature>